<accession>A0ABT1ATI5</accession>
<evidence type="ECO:0000313" key="3">
    <source>
        <dbReference type="EMBL" id="MCO5723235.1"/>
    </source>
</evidence>
<protein>
    <submittedName>
        <fullName evidence="3">Glycine zipper family protein</fullName>
    </submittedName>
</protein>
<feature type="signal peptide" evidence="1">
    <location>
        <begin position="1"/>
        <end position="23"/>
    </location>
</feature>
<sequence length="169" mass="17312">MNKHLIKIGLPLLCIGFSFTSFGQTTGDAITQKVGLYVFPANDQTTEQQEKDKSDCYTWAVQQSNYDPINPTVVQANQVPTGPDGAAIRGAAGGAAVGAAIGAISGDTGKGAALGAVSGAVLGRRSGNMAKASAQGKANNEAAQTNKNLEDGFKKAFTACLEAKGYTVK</sequence>
<dbReference type="EMBL" id="JAMXIB010000001">
    <property type="protein sequence ID" value="MCO5723235.1"/>
    <property type="molecule type" value="Genomic_DNA"/>
</dbReference>
<evidence type="ECO:0000256" key="1">
    <source>
        <dbReference type="SAM" id="SignalP"/>
    </source>
</evidence>
<keyword evidence="4" id="KW-1185">Reference proteome</keyword>
<dbReference type="Pfam" id="PF13441">
    <property type="entry name" value="Gly-zipper_YMGG"/>
    <property type="match status" value="1"/>
</dbReference>
<dbReference type="Proteomes" id="UP001206312">
    <property type="component" value="Unassembled WGS sequence"/>
</dbReference>
<dbReference type="InterPro" id="IPR027367">
    <property type="entry name" value="Gly-zipper_YMGG"/>
</dbReference>
<comment type="caution">
    <text evidence="3">The sequence shown here is derived from an EMBL/GenBank/DDBJ whole genome shotgun (WGS) entry which is preliminary data.</text>
</comment>
<feature type="domain" description="YMGG-like Gly-zipper" evidence="2">
    <location>
        <begin position="87"/>
        <end position="124"/>
    </location>
</feature>
<reference evidence="3 4" key="1">
    <citation type="submission" date="2022-06" db="EMBL/GenBank/DDBJ databases">
        <authorList>
            <person name="Xuan X."/>
        </authorList>
    </citation>
    <scope>NUCLEOTIDE SEQUENCE [LARGE SCALE GENOMIC DNA]</scope>
    <source>
        <strain evidence="3 4">2V75</strain>
    </source>
</reference>
<gene>
    <name evidence="3" type="ORF">NG653_00100</name>
</gene>
<evidence type="ECO:0000259" key="2">
    <source>
        <dbReference type="Pfam" id="PF13441"/>
    </source>
</evidence>
<organism evidence="3 4">
    <name type="scientific">Robiginitalea marina</name>
    <dbReference type="NCBI Taxonomy" id="2954105"/>
    <lineage>
        <taxon>Bacteria</taxon>
        <taxon>Pseudomonadati</taxon>
        <taxon>Bacteroidota</taxon>
        <taxon>Flavobacteriia</taxon>
        <taxon>Flavobacteriales</taxon>
        <taxon>Flavobacteriaceae</taxon>
        <taxon>Robiginitalea</taxon>
    </lineage>
</organism>
<feature type="chain" id="PRO_5046662827" evidence="1">
    <location>
        <begin position="24"/>
        <end position="169"/>
    </location>
</feature>
<name>A0ABT1ATI5_9FLAO</name>
<dbReference type="RefSeq" id="WP_252739617.1">
    <property type="nucleotide sequence ID" value="NZ_JAMXIB010000001.1"/>
</dbReference>
<keyword evidence="1" id="KW-0732">Signal</keyword>
<evidence type="ECO:0000313" key="4">
    <source>
        <dbReference type="Proteomes" id="UP001206312"/>
    </source>
</evidence>
<proteinExistence type="predicted"/>